<feature type="region of interest" description="Disordered" evidence="1">
    <location>
        <begin position="195"/>
        <end position="247"/>
    </location>
</feature>
<protein>
    <submittedName>
        <fullName evidence="2">Uncharacterized protein</fullName>
    </submittedName>
</protein>
<dbReference type="Proteomes" id="UP001152759">
    <property type="component" value="Chromosome 3"/>
</dbReference>
<organism evidence="2 3">
    <name type="scientific">Bemisia tabaci</name>
    <name type="common">Sweetpotato whitefly</name>
    <name type="synonym">Aleurodes tabaci</name>
    <dbReference type="NCBI Taxonomy" id="7038"/>
    <lineage>
        <taxon>Eukaryota</taxon>
        <taxon>Metazoa</taxon>
        <taxon>Ecdysozoa</taxon>
        <taxon>Arthropoda</taxon>
        <taxon>Hexapoda</taxon>
        <taxon>Insecta</taxon>
        <taxon>Pterygota</taxon>
        <taxon>Neoptera</taxon>
        <taxon>Paraneoptera</taxon>
        <taxon>Hemiptera</taxon>
        <taxon>Sternorrhyncha</taxon>
        <taxon>Aleyrodoidea</taxon>
        <taxon>Aleyrodidae</taxon>
        <taxon>Aleyrodinae</taxon>
        <taxon>Bemisia</taxon>
    </lineage>
</organism>
<dbReference type="AlphaFoldDB" id="A0A9P0F2U5"/>
<proteinExistence type="predicted"/>
<feature type="compositionally biased region" description="Polar residues" evidence="1">
    <location>
        <begin position="234"/>
        <end position="247"/>
    </location>
</feature>
<sequence>MLTQSEYAIRMMEMRGKVSLLETLVAYRECRTPLRPRCLFGPSDKKENITFAKTELMKDRQKFFQRYALVEPHGEDLLFELCNSVKRKRKWEDDRIQTKVPCTCALEAQEPETSPIKQTHITALEDSYGTPDSSKRGTCYVSTFIYANVTSKITRDSRLVRHPDLGQPIFAEKNGGKSGEYLAYDGSTCTPVPAPSRYKKATGSVPLLSSSSKHKRRETKMGGISSKKRRTHSAGETQVCSQRTVRQ</sequence>
<evidence type="ECO:0000256" key="1">
    <source>
        <dbReference type="SAM" id="MobiDB-lite"/>
    </source>
</evidence>
<gene>
    <name evidence="2" type="ORF">BEMITA_LOCUS6379</name>
</gene>
<reference evidence="2" key="1">
    <citation type="submission" date="2021-12" db="EMBL/GenBank/DDBJ databases">
        <authorList>
            <person name="King R."/>
        </authorList>
    </citation>
    <scope>NUCLEOTIDE SEQUENCE</scope>
</reference>
<keyword evidence="3" id="KW-1185">Reference proteome</keyword>
<name>A0A9P0F2U5_BEMTA</name>
<evidence type="ECO:0000313" key="2">
    <source>
        <dbReference type="EMBL" id="CAH0387355.1"/>
    </source>
</evidence>
<dbReference type="EMBL" id="OU963864">
    <property type="protein sequence ID" value="CAH0387355.1"/>
    <property type="molecule type" value="Genomic_DNA"/>
</dbReference>
<evidence type="ECO:0000313" key="3">
    <source>
        <dbReference type="Proteomes" id="UP001152759"/>
    </source>
</evidence>
<accession>A0A9P0F2U5</accession>